<dbReference type="RefSeq" id="WP_110984195.1">
    <property type="nucleotide sequence ID" value="NZ_CAWNWM010000001.1"/>
</dbReference>
<dbReference type="OrthoDB" id="574397at2"/>
<dbReference type="AlphaFoldDB" id="A0A2W1JPZ6"/>
<proteinExistence type="predicted"/>
<evidence type="ECO:0000313" key="1">
    <source>
        <dbReference type="EMBL" id="PZD75418.1"/>
    </source>
</evidence>
<organism evidence="1 2">
    <name type="scientific">Acaryochloris thomasi RCC1774</name>
    <dbReference type="NCBI Taxonomy" id="1764569"/>
    <lineage>
        <taxon>Bacteria</taxon>
        <taxon>Bacillati</taxon>
        <taxon>Cyanobacteriota</taxon>
        <taxon>Cyanophyceae</taxon>
        <taxon>Acaryochloridales</taxon>
        <taxon>Acaryochloridaceae</taxon>
        <taxon>Acaryochloris</taxon>
        <taxon>Acaryochloris thomasi</taxon>
    </lineage>
</organism>
<accession>A0A2W1JPZ6</accession>
<gene>
    <name evidence="1" type="ORF">C1752_00208</name>
</gene>
<name>A0A2W1JPZ6_9CYAN</name>
<dbReference type="EMBL" id="PQWO01000001">
    <property type="protein sequence ID" value="PZD75418.1"/>
    <property type="molecule type" value="Genomic_DNA"/>
</dbReference>
<protein>
    <submittedName>
        <fullName evidence="1">Uncharacterized protein</fullName>
    </submittedName>
</protein>
<reference evidence="1 2" key="1">
    <citation type="journal article" date="2018" name="Sci. Rep.">
        <title>A novel species of the marine cyanobacterium Acaryochloris with a unique pigment content and lifestyle.</title>
        <authorList>
            <person name="Partensky F."/>
            <person name="Six C."/>
            <person name="Ratin M."/>
            <person name="Garczarek L."/>
            <person name="Vaulot D."/>
            <person name="Probert I."/>
            <person name="Calteau A."/>
            <person name="Gourvil P."/>
            <person name="Marie D."/>
            <person name="Grebert T."/>
            <person name="Bouchier C."/>
            <person name="Le Panse S."/>
            <person name="Gachenot M."/>
            <person name="Rodriguez F."/>
            <person name="Garrido J.L."/>
        </authorList>
    </citation>
    <scope>NUCLEOTIDE SEQUENCE [LARGE SCALE GENOMIC DNA]</scope>
    <source>
        <strain evidence="1 2">RCC1774</strain>
    </source>
</reference>
<sequence>MNKTEAIEYAHATGWTKADARRAFEGIGFPLDELTILNKMVRFAGPELVQRQNLQRAQKGQVTRKKNQLEKIESNYKDMVEDYEAQLQLERSSFVGVIEIVYGIAKTFGYRDAWIDSLLRTYEDYSQDNQQEAA</sequence>
<dbReference type="Proteomes" id="UP000248857">
    <property type="component" value="Unassembled WGS sequence"/>
</dbReference>
<keyword evidence="2" id="KW-1185">Reference proteome</keyword>
<comment type="caution">
    <text evidence="1">The sequence shown here is derived from an EMBL/GenBank/DDBJ whole genome shotgun (WGS) entry which is preliminary data.</text>
</comment>
<evidence type="ECO:0000313" key="2">
    <source>
        <dbReference type="Proteomes" id="UP000248857"/>
    </source>
</evidence>